<organism evidence="6 7">
    <name type="scientific">Malaciobacter molluscorum LMG 25693</name>
    <dbReference type="NCBI Taxonomy" id="870501"/>
    <lineage>
        <taxon>Bacteria</taxon>
        <taxon>Pseudomonadati</taxon>
        <taxon>Campylobacterota</taxon>
        <taxon>Epsilonproteobacteria</taxon>
        <taxon>Campylobacterales</taxon>
        <taxon>Arcobacteraceae</taxon>
        <taxon>Malaciobacter</taxon>
    </lineage>
</organism>
<comment type="subcellular location">
    <subcellularLocation>
        <location evidence="1">Membrane</location>
        <topology evidence="1">Multi-pass membrane protein</topology>
    </subcellularLocation>
</comment>
<comment type="caution">
    <text evidence="6">The sequence shown here is derived from an EMBL/GenBank/DDBJ whole genome shotgun (WGS) entry which is preliminary data.</text>
</comment>
<dbReference type="PANTHER" id="PTHR37306:SF1">
    <property type="entry name" value="COLICIN V PRODUCTION PROTEIN"/>
    <property type="match status" value="1"/>
</dbReference>
<feature type="transmembrane region" description="Helical" evidence="5">
    <location>
        <begin position="114"/>
        <end position="136"/>
    </location>
</feature>
<dbReference type="EMBL" id="NXFY01000021">
    <property type="protein sequence ID" value="PHO17247.1"/>
    <property type="molecule type" value="Genomic_DNA"/>
</dbReference>
<dbReference type="Proteomes" id="UP000221222">
    <property type="component" value="Unassembled WGS sequence"/>
</dbReference>
<dbReference type="AlphaFoldDB" id="A0A2G1DFI3"/>
<keyword evidence="3 5" id="KW-1133">Transmembrane helix</keyword>
<name>A0A2G1DFI3_9BACT</name>
<dbReference type="GO" id="GO:0009403">
    <property type="term" value="P:toxin biosynthetic process"/>
    <property type="evidence" value="ECO:0007669"/>
    <property type="project" value="InterPro"/>
</dbReference>
<feature type="transmembrane region" description="Helical" evidence="5">
    <location>
        <begin position="40"/>
        <end position="58"/>
    </location>
</feature>
<protein>
    <submittedName>
        <fullName evidence="6">Colicin V synthesis protein</fullName>
    </submittedName>
</protein>
<evidence type="ECO:0000313" key="6">
    <source>
        <dbReference type="EMBL" id="PHO17247.1"/>
    </source>
</evidence>
<keyword evidence="2 5" id="KW-0812">Transmembrane</keyword>
<gene>
    <name evidence="6" type="ORF">CPU12_11645</name>
</gene>
<evidence type="ECO:0000256" key="5">
    <source>
        <dbReference type="SAM" id="Phobius"/>
    </source>
</evidence>
<sequence length="242" mass="26837">MHIIYKGNELQDFTIFDIIVVGFTVILGLKGLFRGFIKEVLGLVGIIGGIFIASRFSLEVGNILAPILALENEATIKLIGFIAALIGFLLIIYIITIILNKITDISGLGAVNRILGFLFGSAKIFLIFSVIIYALYQVQSFKSFIDEKMGSSITFPYLIDVGGYIVKLDTAKVSKSIEDGVNTVVDKTKDTLNKTIEKKVTEQIEETTKNTVDEATKIKEDVSKEFEKKQIEQNNTNIQENK</sequence>
<dbReference type="GO" id="GO:0016020">
    <property type="term" value="C:membrane"/>
    <property type="evidence" value="ECO:0007669"/>
    <property type="project" value="UniProtKB-SubCell"/>
</dbReference>
<accession>A0A2G1DFI3</accession>
<dbReference type="Pfam" id="PF02674">
    <property type="entry name" value="Colicin_V"/>
    <property type="match status" value="1"/>
</dbReference>
<feature type="transmembrane region" description="Helical" evidence="5">
    <location>
        <begin position="13"/>
        <end position="33"/>
    </location>
</feature>
<evidence type="ECO:0000256" key="3">
    <source>
        <dbReference type="ARBA" id="ARBA00022989"/>
    </source>
</evidence>
<feature type="transmembrane region" description="Helical" evidence="5">
    <location>
        <begin position="78"/>
        <end position="102"/>
    </location>
</feature>
<dbReference type="PANTHER" id="PTHR37306">
    <property type="entry name" value="COLICIN V PRODUCTION PROTEIN"/>
    <property type="match status" value="1"/>
</dbReference>
<evidence type="ECO:0000256" key="4">
    <source>
        <dbReference type="ARBA" id="ARBA00023136"/>
    </source>
</evidence>
<evidence type="ECO:0000256" key="1">
    <source>
        <dbReference type="ARBA" id="ARBA00004141"/>
    </source>
</evidence>
<dbReference type="InterPro" id="IPR003825">
    <property type="entry name" value="Colicin-V_CvpA"/>
</dbReference>
<reference evidence="6 7" key="1">
    <citation type="submission" date="2017-09" db="EMBL/GenBank/DDBJ databases">
        <title>Arcobacter canalis sp. nov., a new species isolated from a water canal contaminated with urban sewage.</title>
        <authorList>
            <person name="Perez-Cataluna A."/>
            <person name="Salas-Masso N."/>
            <person name="Figueras M.J."/>
        </authorList>
    </citation>
    <scope>NUCLEOTIDE SEQUENCE [LARGE SCALE GENOMIC DNA]</scope>
    <source>
        <strain evidence="6 7">F98-3</strain>
    </source>
</reference>
<keyword evidence="4 5" id="KW-0472">Membrane</keyword>
<proteinExistence type="predicted"/>
<evidence type="ECO:0000256" key="2">
    <source>
        <dbReference type="ARBA" id="ARBA00022692"/>
    </source>
</evidence>
<keyword evidence="7" id="KW-1185">Reference proteome</keyword>
<evidence type="ECO:0000313" key="7">
    <source>
        <dbReference type="Proteomes" id="UP000221222"/>
    </source>
</evidence>